<feature type="transmembrane region" description="Helical" evidence="8">
    <location>
        <begin position="308"/>
        <end position="327"/>
    </location>
</feature>
<evidence type="ECO:0000256" key="4">
    <source>
        <dbReference type="ARBA" id="ARBA00022692"/>
    </source>
</evidence>
<dbReference type="PANTHER" id="PTHR14233">
    <property type="entry name" value="DUF914-RELATED"/>
    <property type="match status" value="1"/>
</dbReference>
<evidence type="ECO:0000259" key="9">
    <source>
        <dbReference type="PROSITE" id="PS51335"/>
    </source>
</evidence>
<evidence type="ECO:0000256" key="6">
    <source>
        <dbReference type="ARBA" id="ARBA00023136"/>
    </source>
</evidence>
<evidence type="ECO:0000256" key="2">
    <source>
        <dbReference type="ARBA" id="ARBA00007863"/>
    </source>
</evidence>
<dbReference type="AlphaFoldDB" id="A0AAV1NYK4"/>
<comment type="function">
    <text evidence="7">Putative solute transporter.</text>
</comment>
<dbReference type="PANTHER" id="PTHR14233:SF12">
    <property type="entry name" value="SOLUTE CARRIER FAMILY 35 MEMBER F2"/>
    <property type="match status" value="1"/>
</dbReference>
<comment type="caution">
    <text evidence="10">The sequence shown here is derived from an EMBL/GenBank/DDBJ whole genome shotgun (WGS) entry which is preliminary data.</text>
</comment>
<keyword evidence="4 8" id="KW-0812">Transmembrane</keyword>
<protein>
    <submittedName>
        <fullName evidence="10">Unnamed protein product</fullName>
    </submittedName>
</protein>
<feature type="transmembrane region" description="Helical" evidence="8">
    <location>
        <begin position="36"/>
        <end position="57"/>
    </location>
</feature>
<feature type="transmembrane region" description="Helical" evidence="8">
    <location>
        <begin position="251"/>
        <end position="270"/>
    </location>
</feature>
<keyword evidence="3" id="KW-0813">Transport</keyword>
<feature type="transmembrane region" description="Helical" evidence="8">
    <location>
        <begin position="129"/>
        <end position="148"/>
    </location>
</feature>
<reference evidence="10 11" key="1">
    <citation type="submission" date="2024-01" db="EMBL/GenBank/DDBJ databases">
        <authorList>
            <person name="Alioto T."/>
            <person name="Alioto T."/>
            <person name="Gomez Garrido J."/>
        </authorList>
    </citation>
    <scope>NUCLEOTIDE SEQUENCE [LARGE SCALE GENOMIC DNA]</scope>
</reference>
<dbReference type="InterPro" id="IPR009262">
    <property type="entry name" value="SLC35_F1/F2/F6"/>
</dbReference>
<dbReference type="EMBL" id="CAWUFR010000074">
    <property type="protein sequence ID" value="CAK6964515.1"/>
    <property type="molecule type" value="Genomic_DNA"/>
</dbReference>
<evidence type="ECO:0000256" key="5">
    <source>
        <dbReference type="ARBA" id="ARBA00022989"/>
    </source>
</evidence>
<evidence type="ECO:0000313" key="11">
    <source>
        <dbReference type="Proteomes" id="UP001314229"/>
    </source>
</evidence>
<proteinExistence type="inferred from homology"/>
<dbReference type="SUPFAM" id="SSF103481">
    <property type="entry name" value="Multidrug resistance efflux transporter EmrE"/>
    <property type="match status" value="1"/>
</dbReference>
<dbReference type="GO" id="GO:0022857">
    <property type="term" value="F:transmembrane transporter activity"/>
    <property type="evidence" value="ECO:0007669"/>
    <property type="project" value="InterPro"/>
</dbReference>
<feature type="transmembrane region" description="Helical" evidence="8">
    <location>
        <begin position="282"/>
        <end position="302"/>
    </location>
</feature>
<accession>A0AAV1NYK4</accession>
<feature type="transmembrane region" description="Helical" evidence="8">
    <location>
        <begin position="218"/>
        <end position="239"/>
    </location>
</feature>
<feature type="transmembrane region" description="Helical" evidence="8">
    <location>
        <begin position="155"/>
        <end position="175"/>
    </location>
</feature>
<name>A0AAV1NYK4_SCOSC</name>
<feature type="transmembrane region" description="Helical" evidence="8">
    <location>
        <begin position="187"/>
        <end position="206"/>
    </location>
</feature>
<keyword evidence="11" id="KW-1185">Reference proteome</keyword>
<feature type="transmembrane region" description="Helical" evidence="8">
    <location>
        <begin position="363"/>
        <end position="383"/>
    </location>
</feature>
<organism evidence="10 11">
    <name type="scientific">Scomber scombrus</name>
    <name type="common">Atlantic mackerel</name>
    <name type="synonym">Scomber vernalis</name>
    <dbReference type="NCBI Taxonomy" id="13677"/>
    <lineage>
        <taxon>Eukaryota</taxon>
        <taxon>Metazoa</taxon>
        <taxon>Chordata</taxon>
        <taxon>Craniata</taxon>
        <taxon>Vertebrata</taxon>
        <taxon>Euteleostomi</taxon>
        <taxon>Actinopterygii</taxon>
        <taxon>Neopterygii</taxon>
        <taxon>Teleostei</taxon>
        <taxon>Neoteleostei</taxon>
        <taxon>Acanthomorphata</taxon>
        <taxon>Pelagiaria</taxon>
        <taxon>Scombriformes</taxon>
        <taxon>Scombridae</taxon>
        <taxon>Scomber</taxon>
    </lineage>
</organism>
<evidence type="ECO:0000256" key="7">
    <source>
        <dbReference type="ARBA" id="ARBA00037727"/>
    </source>
</evidence>
<dbReference type="Pfam" id="PF06027">
    <property type="entry name" value="SLC35F"/>
    <property type="match status" value="1"/>
</dbReference>
<evidence type="ECO:0000256" key="3">
    <source>
        <dbReference type="ARBA" id="ARBA00022448"/>
    </source>
</evidence>
<keyword evidence="5 8" id="KW-1133">Transmembrane helix</keyword>
<sequence length="686" mass="78625">MERREEDRLCGKCRVTCGLYSYNLGDVFTWRLLKTIAMGQILSLLICGTAVSCQYLVGVGVQTPMLQSFLNYALLLLFYTTILCTRKGDRNILHILKTNWWKYLMMGLADVEANYTVVKAYQYTTLTSIQLLDCFVIPVLMLLSWFFLKTRYKMVHFVAVMLCLLGVGAMVGADIMAGREQGSSSDVLLGDGLVLISAVLYAVSNVCQEYTVKNLSRVEFLGMMGLFGTLISGIQLAVLEIPAVREIQWDIHIYMLFAVYALCMYTLYSFMPVVVKITSATAVNLSLLTADLFSLFCGIFLFHYTFSALYIISFVVITVGFILFNAVPTYSALPESRSSDQHTQEKKHYRRHLRATAAKMKHFLRVVTQFFVFLYCKCLWRGLKFVARKFTGRCELQRICYNNKHGARRTLKIESSLRYSKNELLQSALSVHPDKVEKTIDDIMALKKINPDINPQLSISLQASLLQIVGYRSLVAEVEKLRREPYDCENTEHEDMLMKLWKELRPDTPLTGRISKQWCEIGFQGSDPKTDFRGMGLLGLHNLLYFAEHDKATALQMLHDSLQPKHNEANKPEWEQKNLDKAIGYSFAIVGINITDLAYSLLVSGALKTHLYNVAPEMPSLLHFQQTFCYLMQEFHRFWIEEDPSDIMEFNRVRSKFHRRILRQLKNPDMALCPHFSASDLHLVNL</sequence>
<feature type="domain" description="ELMO" evidence="9">
    <location>
        <begin position="492"/>
        <end position="665"/>
    </location>
</feature>
<comment type="subcellular location">
    <subcellularLocation>
        <location evidence="1">Membrane</location>
        <topology evidence="1">Multi-pass membrane protein</topology>
    </subcellularLocation>
</comment>
<dbReference type="Proteomes" id="UP001314229">
    <property type="component" value="Unassembled WGS sequence"/>
</dbReference>
<dbReference type="Pfam" id="PF04727">
    <property type="entry name" value="ELMO_CED12"/>
    <property type="match status" value="1"/>
</dbReference>
<keyword evidence="6 8" id="KW-0472">Membrane</keyword>
<comment type="similarity">
    <text evidence="2">Belongs to the SLC35F solute transporter family.</text>
</comment>
<dbReference type="PROSITE" id="PS51335">
    <property type="entry name" value="ELMO"/>
    <property type="match status" value="1"/>
</dbReference>
<dbReference type="GO" id="GO:0016020">
    <property type="term" value="C:membrane"/>
    <property type="evidence" value="ECO:0007669"/>
    <property type="project" value="UniProtKB-SubCell"/>
</dbReference>
<gene>
    <name evidence="10" type="ORF">FSCOSCO3_A014831</name>
</gene>
<evidence type="ECO:0000256" key="1">
    <source>
        <dbReference type="ARBA" id="ARBA00004141"/>
    </source>
</evidence>
<dbReference type="InterPro" id="IPR052221">
    <property type="entry name" value="SLC35F_Transporter"/>
</dbReference>
<dbReference type="InterPro" id="IPR006816">
    <property type="entry name" value="ELMO_dom"/>
</dbReference>
<evidence type="ECO:0000256" key="8">
    <source>
        <dbReference type="SAM" id="Phobius"/>
    </source>
</evidence>
<dbReference type="InterPro" id="IPR037185">
    <property type="entry name" value="EmrE-like"/>
</dbReference>
<evidence type="ECO:0000313" key="10">
    <source>
        <dbReference type="EMBL" id="CAK6964515.1"/>
    </source>
</evidence>